<dbReference type="RefSeq" id="WP_343130121.1">
    <property type="nucleotide sequence ID" value="NZ_JBCITK010000001.1"/>
</dbReference>
<accession>A0ABU9VGU5</accession>
<sequence length="253" mass="29235">MDPIRSEQFLWTEEKRLVSQSSVPHSPFHQSTFSMDGQLKIGSNRQTMLTHKEDLLSPKTRLGIWTDKGTSWFSTNEWDLFPGYYQKNELLVSHAYHRGMHLLITAFDRTNQHDNGFVRTLSIKNQSEQHTSFKLLIHQQPLIPDREDALTFYVPEERALIHHQEHMSTLVAARFEDDIQVRYEAGSYEKNWNEATGTALFSPLASGSAESLIIMNADMKPHQEIKGNMWVLHHESLMGLEEAHHSVQTNVLK</sequence>
<proteinExistence type="predicted"/>
<reference evidence="1 2" key="1">
    <citation type="submission" date="2024-03" db="EMBL/GenBank/DDBJ databases">
        <title>Bacilli Hybrid Assemblies.</title>
        <authorList>
            <person name="Kovac J."/>
        </authorList>
    </citation>
    <scope>NUCLEOTIDE SEQUENCE [LARGE SCALE GENOMIC DNA]</scope>
    <source>
        <strain evidence="1 2">FSL R7-0666</strain>
    </source>
</reference>
<name>A0ABU9VGU5_9BACI</name>
<evidence type="ECO:0000313" key="2">
    <source>
        <dbReference type="Proteomes" id="UP001418796"/>
    </source>
</evidence>
<dbReference type="Proteomes" id="UP001418796">
    <property type="component" value="Unassembled WGS sequence"/>
</dbReference>
<evidence type="ECO:0000313" key="1">
    <source>
        <dbReference type="EMBL" id="MEN0643146.1"/>
    </source>
</evidence>
<gene>
    <name evidence="1" type="ORF">MKY91_08325</name>
</gene>
<comment type="caution">
    <text evidence="1">The sequence shown here is derived from an EMBL/GenBank/DDBJ whole genome shotgun (WGS) entry which is preliminary data.</text>
</comment>
<organism evidence="1 2">
    <name type="scientific">Alkalicoccobacillus gibsonii</name>
    <dbReference type="NCBI Taxonomy" id="79881"/>
    <lineage>
        <taxon>Bacteria</taxon>
        <taxon>Bacillati</taxon>
        <taxon>Bacillota</taxon>
        <taxon>Bacilli</taxon>
        <taxon>Bacillales</taxon>
        <taxon>Bacillaceae</taxon>
        <taxon>Alkalicoccobacillus</taxon>
    </lineage>
</organism>
<protein>
    <submittedName>
        <fullName evidence="1">Uncharacterized protein</fullName>
    </submittedName>
</protein>
<keyword evidence="2" id="KW-1185">Reference proteome</keyword>
<dbReference type="EMBL" id="JBCITK010000001">
    <property type="protein sequence ID" value="MEN0643146.1"/>
    <property type="molecule type" value="Genomic_DNA"/>
</dbReference>